<evidence type="ECO:0000313" key="3">
    <source>
        <dbReference type="Proteomes" id="UP000530403"/>
    </source>
</evidence>
<sequence>MGHWWHQDIVEPGELPMLLALSAFVLTFAVTRRSRG</sequence>
<dbReference type="EMBL" id="JACCCF010000001">
    <property type="protein sequence ID" value="NYE40375.1"/>
    <property type="molecule type" value="Genomic_DNA"/>
</dbReference>
<name>A0A7Y9KVF9_9ACTN</name>
<proteinExistence type="predicted"/>
<keyword evidence="1" id="KW-1133">Transmembrane helix</keyword>
<dbReference type="Proteomes" id="UP000530403">
    <property type="component" value="Unassembled WGS sequence"/>
</dbReference>
<dbReference type="AlphaFoldDB" id="A0A7Y9KVF9"/>
<organism evidence="2 3">
    <name type="scientific">Streptomyces fulvorobeus</name>
    <dbReference type="NCBI Taxonomy" id="284028"/>
    <lineage>
        <taxon>Bacteria</taxon>
        <taxon>Bacillati</taxon>
        <taxon>Actinomycetota</taxon>
        <taxon>Actinomycetes</taxon>
        <taxon>Kitasatosporales</taxon>
        <taxon>Streptomycetaceae</taxon>
        <taxon>Streptomyces</taxon>
    </lineage>
</organism>
<comment type="caution">
    <text evidence="2">The sequence shown here is derived from an EMBL/GenBank/DDBJ whole genome shotgun (WGS) entry which is preliminary data.</text>
</comment>
<keyword evidence="1" id="KW-0812">Transmembrane</keyword>
<keyword evidence="1" id="KW-0472">Membrane</keyword>
<protein>
    <submittedName>
        <fullName evidence="2">Uncharacterized protein</fullName>
    </submittedName>
</protein>
<evidence type="ECO:0000256" key="1">
    <source>
        <dbReference type="SAM" id="Phobius"/>
    </source>
</evidence>
<gene>
    <name evidence="2" type="ORF">HEB29_001386</name>
</gene>
<accession>A0A7Y9KVF9</accession>
<evidence type="ECO:0000313" key="2">
    <source>
        <dbReference type="EMBL" id="NYE40375.1"/>
    </source>
</evidence>
<reference evidence="2 3" key="1">
    <citation type="submission" date="2020-07" db="EMBL/GenBank/DDBJ databases">
        <title>Sequencing the genomes of 1000 actinobacteria strains.</title>
        <authorList>
            <person name="Klenk H.-P."/>
        </authorList>
    </citation>
    <scope>NUCLEOTIDE SEQUENCE [LARGE SCALE GENOMIC DNA]</scope>
    <source>
        <strain evidence="2 3">DSM 41455</strain>
    </source>
</reference>
<feature type="transmembrane region" description="Helical" evidence="1">
    <location>
        <begin position="15"/>
        <end position="31"/>
    </location>
</feature>